<dbReference type="EMBL" id="FR871757">
    <property type="protein sequence ID" value="CCB80753.1"/>
    <property type="molecule type" value="Genomic_DNA"/>
</dbReference>
<organism evidence="1 2">
    <name type="scientific">Helicobacter bizzozeronii (strain CIII-1)</name>
    <dbReference type="NCBI Taxonomy" id="1002804"/>
    <lineage>
        <taxon>Bacteria</taxon>
        <taxon>Pseudomonadati</taxon>
        <taxon>Campylobacterota</taxon>
        <taxon>Epsilonproteobacteria</taxon>
        <taxon>Campylobacterales</taxon>
        <taxon>Helicobacteraceae</taxon>
        <taxon>Helicobacter</taxon>
    </lineage>
</organism>
<evidence type="ECO:0000313" key="2">
    <source>
        <dbReference type="Proteomes" id="UP000008387"/>
    </source>
</evidence>
<proteinExistence type="predicted"/>
<protein>
    <submittedName>
        <fullName evidence="1">Baseplate assembly protein J, putative</fullName>
    </submittedName>
</protein>
<sequence>MMPAFLQPLDFEKAREELTANFSKIYQEKSGQTYEPLIADDIQILINCFLYYLGKAIDNINHTIANNFLEYSSGAHLDALVALLGLKRYQREFPTAKLNIVVKAPVFLPKNTKFASADGAIAWLSVDTHLKPGEGGNIVQVLGDKEGDWQTDILENANPLVLKIEVVSPFVNLQDLESDEALRERFKLSLASFSTAGSVQSYTHFASIKGVGKIKVISLKPGEVTIYYTNEQNLDAPALIKEAIKDKTPLTDKVIIELAQKIETTLDYTISLKVPIDANAYIKDLEKRAKDLFKSLAIGQNPSQNKLESLAFSTPEVLDVNLPTITPANTDQWLYLQAVHVSLEVQA</sequence>
<reference evidence="1 2" key="1">
    <citation type="journal article" date="2011" name="J. Bacteriol.">
        <title>Genome sequence of Helicobacter bizzozeronii strain CIII-1, an isolate from human gastric mucosa.</title>
        <authorList>
            <person name="Schott T."/>
            <person name="Rossi M."/>
            <person name="Hanninen M.L."/>
        </authorList>
    </citation>
    <scope>NUCLEOTIDE SEQUENCE [LARGE SCALE GENOMIC DNA]</scope>
    <source>
        <strain evidence="1 2">CIII-1</strain>
    </source>
</reference>
<accession>F8KPM6</accession>
<dbReference type="eggNOG" id="COG3948">
    <property type="taxonomic scope" value="Bacteria"/>
</dbReference>
<dbReference type="KEGG" id="hbi:HBZC1_17670"/>
<gene>
    <name evidence="1" type="ordered locus">HBZC1_17670</name>
</gene>
<dbReference type="STRING" id="1002804.HBZC1_17670"/>
<evidence type="ECO:0000313" key="1">
    <source>
        <dbReference type="EMBL" id="CCB80753.1"/>
    </source>
</evidence>
<keyword evidence="2" id="KW-1185">Reference proteome</keyword>
<dbReference type="AlphaFoldDB" id="F8KPM6"/>
<dbReference type="Proteomes" id="UP000008387">
    <property type="component" value="Chromosome"/>
</dbReference>
<name>F8KPM6_HELBC</name>
<dbReference type="HOGENOM" id="CLU_798699_0_0_7"/>